<dbReference type="Proteomes" id="UP001431776">
    <property type="component" value="Unassembled WGS sequence"/>
</dbReference>
<sequence length="135" mass="15010">MKLAIPNWEGRVSNVFDFARKAVIVEMSDARELARSEVALSRQGPANVVKLRQLGVDTLICGAISRVSASWASVCGIRLFSYVTGGIDEVIEAFKNEQLGSERFVLPGCWPSVQRPLRHRAGCHGRRYGHRGMKR</sequence>
<gene>
    <name evidence="1" type="ORF">QJ522_20730</name>
</gene>
<accession>A0AAW6U4Q3</accession>
<dbReference type="InterPro" id="IPR036105">
    <property type="entry name" value="DiNase_FeMo-co_biosyn_sf"/>
</dbReference>
<protein>
    <recommendedName>
        <fullName evidence="3">Dinitrogenase iron-molybdenum cofactor biosynthesis domain-containing protein</fullName>
    </recommendedName>
</protein>
<dbReference type="SUPFAM" id="SSF53146">
    <property type="entry name" value="Nitrogenase accessory factor-like"/>
    <property type="match status" value="1"/>
</dbReference>
<evidence type="ECO:0000313" key="1">
    <source>
        <dbReference type="EMBL" id="MDI6451499.1"/>
    </source>
</evidence>
<reference evidence="1" key="1">
    <citation type="submission" date="2023-05" db="EMBL/GenBank/DDBJ databases">
        <title>Anaerotaeda fermentans gen. nov., sp. nov., a novel anaerobic planctomycete of the new family within the order Sedimentisphaerales isolated from Taman Peninsula, Russia.</title>
        <authorList>
            <person name="Khomyakova M.A."/>
            <person name="Merkel A.Y."/>
            <person name="Slobodkin A.I."/>
        </authorList>
    </citation>
    <scope>NUCLEOTIDE SEQUENCE</scope>
    <source>
        <strain evidence="1">M17dextr</strain>
    </source>
</reference>
<dbReference type="AlphaFoldDB" id="A0AAW6U4Q3"/>
<proteinExistence type="predicted"/>
<name>A0AAW6U4Q3_9BACT</name>
<evidence type="ECO:0008006" key="3">
    <source>
        <dbReference type="Google" id="ProtNLM"/>
    </source>
</evidence>
<dbReference type="Gene3D" id="3.30.420.130">
    <property type="entry name" value="Dinitrogenase iron-molybdenum cofactor biosynthesis domain"/>
    <property type="match status" value="1"/>
</dbReference>
<evidence type="ECO:0000313" key="2">
    <source>
        <dbReference type="Proteomes" id="UP001431776"/>
    </source>
</evidence>
<comment type="caution">
    <text evidence="1">The sequence shown here is derived from an EMBL/GenBank/DDBJ whole genome shotgun (WGS) entry which is preliminary data.</text>
</comment>
<keyword evidence="2" id="KW-1185">Reference proteome</keyword>
<organism evidence="1 2">
    <name type="scientific">Anaerobaca lacustris</name>
    <dbReference type="NCBI Taxonomy" id="3044600"/>
    <lineage>
        <taxon>Bacteria</taxon>
        <taxon>Pseudomonadati</taxon>
        <taxon>Planctomycetota</taxon>
        <taxon>Phycisphaerae</taxon>
        <taxon>Sedimentisphaerales</taxon>
        <taxon>Anaerobacaceae</taxon>
        <taxon>Anaerobaca</taxon>
    </lineage>
</organism>
<dbReference type="RefSeq" id="WP_349246906.1">
    <property type="nucleotide sequence ID" value="NZ_JASCXX010000038.1"/>
</dbReference>
<dbReference type="EMBL" id="JASCXX010000038">
    <property type="protein sequence ID" value="MDI6451499.1"/>
    <property type="molecule type" value="Genomic_DNA"/>
</dbReference>